<reference evidence="1 2" key="1">
    <citation type="submission" date="2015-04" db="EMBL/GenBank/DDBJ databases">
        <authorList>
            <person name="Syromyatnikov M.Y."/>
            <person name="Popov V.N."/>
        </authorList>
    </citation>
    <scope>NUCLEOTIDE SEQUENCE [LARGE SCALE GENOMIC DNA]</scope>
    <source>
        <strain evidence="1 2">AH1</strain>
    </source>
</reference>
<evidence type="ECO:0000313" key="2">
    <source>
        <dbReference type="Proteomes" id="UP000039437"/>
    </source>
</evidence>
<gene>
    <name evidence="1" type="primary">cap8K</name>
    <name evidence="1" type="ORF">BN1321_50023</name>
</gene>
<organism evidence="1 2">
    <name type="scientific">Staphylococcus aureus</name>
    <dbReference type="NCBI Taxonomy" id="1280"/>
    <lineage>
        <taxon>Bacteria</taxon>
        <taxon>Bacillati</taxon>
        <taxon>Bacillota</taxon>
        <taxon>Bacilli</taxon>
        <taxon>Bacillales</taxon>
        <taxon>Staphylococcaceae</taxon>
        <taxon>Staphylococcus</taxon>
    </lineage>
</organism>
<name>A0A0U1MVA7_STAAU</name>
<proteinExistence type="predicted"/>
<dbReference type="AlphaFoldDB" id="A0A0U1MVA7"/>
<dbReference type="EMBL" id="CVOQ01000045">
    <property type="protein sequence ID" value="CRI21328.1"/>
    <property type="molecule type" value="Genomic_DNA"/>
</dbReference>
<evidence type="ECO:0000313" key="1">
    <source>
        <dbReference type="EMBL" id="CRI21328.1"/>
    </source>
</evidence>
<sequence length="104" mass="11581">MFVKLTKNNIIIMKIKSNLKFGYNHALMANIGISINKISNDIKKLICESILALRSFLAFTINKSYLAFIIGIKIIAIFEKIVNSPNSAGEYSLVIIGVVMINMT</sequence>
<protein>
    <submittedName>
        <fullName evidence="1">Capsular polysaccharide synthesis enzyme Cap8K</fullName>
    </submittedName>
</protein>
<dbReference type="Proteomes" id="UP000039437">
    <property type="component" value="Unassembled WGS sequence"/>
</dbReference>
<accession>A0A0U1MVA7</accession>